<protein>
    <submittedName>
        <fullName evidence="3">Uncharacterized protein</fullName>
    </submittedName>
</protein>
<dbReference type="EMBL" id="WJIF01000005">
    <property type="protein sequence ID" value="MRG60242.1"/>
    <property type="molecule type" value="Genomic_DNA"/>
</dbReference>
<keyword evidence="2" id="KW-0472">Membrane</keyword>
<evidence type="ECO:0000256" key="1">
    <source>
        <dbReference type="SAM" id="MobiDB-lite"/>
    </source>
</evidence>
<evidence type="ECO:0000313" key="3">
    <source>
        <dbReference type="EMBL" id="MRG60242.1"/>
    </source>
</evidence>
<organism evidence="3 4">
    <name type="scientific">Agromyces agglutinans</name>
    <dbReference type="NCBI Taxonomy" id="2662258"/>
    <lineage>
        <taxon>Bacteria</taxon>
        <taxon>Bacillati</taxon>
        <taxon>Actinomycetota</taxon>
        <taxon>Actinomycetes</taxon>
        <taxon>Micrococcales</taxon>
        <taxon>Microbacteriaceae</taxon>
        <taxon>Agromyces</taxon>
    </lineage>
</organism>
<proteinExistence type="predicted"/>
<keyword evidence="2" id="KW-0812">Transmembrane</keyword>
<feature type="region of interest" description="Disordered" evidence="1">
    <location>
        <begin position="1"/>
        <end position="29"/>
    </location>
</feature>
<gene>
    <name evidence="3" type="ORF">GE115_10235</name>
</gene>
<evidence type="ECO:0000313" key="4">
    <source>
        <dbReference type="Proteomes" id="UP000431080"/>
    </source>
</evidence>
<reference evidence="3 4" key="1">
    <citation type="submission" date="2019-10" db="EMBL/GenBank/DDBJ databases">
        <authorList>
            <person name="Nie G."/>
            <person name="Ming H."/>
            <person name="Yi B."/>
        </authorList>
    </citation>
    <scope>NUCLEOTIDE SEQUENCE [LARGE SCALE GENOMIC DNA]</scope>
    <source>
        <strain evidence="3 4">CFH 90414</strain>
    </source>
</reference>
<dbReference type="RefSeq" id="WP_153684704.1">
    <property type="nucleotide sequence ID" value="NZ_WJIF01000005.1"/>
</dbReference>
<dbReference type="AlphaFoldDB" id="A0A6I2F6A9"/>
<comment type="caution">
    <text evidence="3">The sequence shown here is derived from an EMBL/GenBank/DDBJ whole genome shotgun (WGS) entry which is preliminary data.</text>
</comment>
<evidence type="ECO:0000256" key="2">
    <source>
        <dbReference type="SAM" id="Phobius"/>
    </source>
</evidence>
<name>A0A6I2F6A9_9MICO</name>
<accession>A0A6I2F6A9</accession>
<feature type="compositionally biased region" description="Basic and acidic residues" evidence="1">
    <location>
        <begin position="1"/>
        <end position="20"/>
    </location>
</feature>
<sequence>MTAATDERPPEQRAPGERVSEAPGAPAGRLARMPMPARVAAALALAAGAMAAIVALNVGVGTAGAQPASAESLCRTAIESTLESRGHADVRVAQTMRVTQADDAHRVSGSVASVDEAGRTDHAAIRCVVRGDGDAMRVVSARLSD</sequence>
<keyword evidence="2" id="KW-1133">Transmembrane helix</keyword>
<dbReference type="Proteomes" id="UP000431080">
    <property type="component" value="Unassembled WGS sequence"/>
</dbReference>
<keyword evidence="4" id="KW-1185">Reference proteome</keyword>
<feature type="transmembrane region" description="Helical" evidence="2">
    <location>
        <begin position="39"/>
        <end position="60"/>
    </location>
</feature>